<feature type="compositionally biased region" description="Low complexity" evidence="1">
    <location>
        <begin position="373"/>
        <end position="383"/>
    </location>
</feature>
<dbReference type="Proteomes" id="UP000274391">
    <property type="component" value="Unassembled WGS sequence"/>
</dbReference>
<dbReference type="AlphaFoldDB" id="A0A3P3VZN4"/>
<name>A0A3P3VZN4_9MICO</name>
<dbReference type="EMBL" id="RQVS01000006">
    <property type="protein sequence ID" value="RRJ87076.1"/>
    <property type="molecule type" value="Genomic_DNA"/>
</dbReference>
<dbReference type="RefSeq" id="WP_124971778.1">
    <property type="nucleotide sequence ID" value="NZ_RQVS01000006.1"/>
</dbReference>
<sequence length="442" mass="46481">MGRIRSVIATVALAVLAFGSVPTAANASADCGTIEFKSVDEAGDLLPGGAYAGLSCTRFNNDPDWTCIDLNEYEWFQRTNDAPSFDSLRKSGVSNKFTRVMDMEGTWAEPSQHCIVLQQTYAPAGYVGSTEPMAACAGPGGWTAENAQAAGFTYTMPDGQVASGDGGWTATNTEVDGVKSTVLQIVNKVGTSPIEPTPAEIPLTDDSGPRIGYVVFRKVDELGNLLPGGHFVGESCTRRDGEQNWQCESLNDYSWFEREPMADDYGDTPPSLFTAGAADQFHVDIPMRASTWGPNAPIEHCIHIAETEAPAGYEIQPGMTTVCLGPGGWTVENAIAAGWEDPTGDWTVTNSHTVVNLSTTLTLVNPKIETEEPTPTTPTETVVPVPPAGGGTPTATPVETTKPVAAGNLAATGAGEFVPIGLAGAAILAPSALILLRRRASE</sequence>
<keyword evidence="2" id="KW-1133">Transmembrane helix</keyword>
<reference evidence="4 5" key="1">
    <citation type="submission" date="2018-11" db="EMBL/GenBank/DDBJ databases">
        <title>YIM 102482-1 draft genome.</title>
        <authorList>
            <person name="Li G."/>
            <person name="Jiang Y."/>
        </authorList>
    </citation>
    <scope>NUCLEOTIDE SEQUENCE [LARGE SCALE GENOMIC DNA]</scope>
    <source>
        <strain evidence="4 5">YIM 102482-1</strain>
    </source>
</reference>
<evidence type="ECO:0000256" key="2">
    <source>
        <dbReference type="SAM" id="Phobius"/>
    </source>
</evidence>
<keyword evidence="2" id="KW-0472">Membrane</keyword>
<feature type="transmembrane region" description="Helical" evidence="2">
    <location>
        <begin position="417"/>
        <end position="436"/>
    </location>
</feature>
<keyword evidence="2" id="KW-0812">Transmembrane</keyword>
<feature type="signal peptide" evidence="3">
    <location>
        <begin position="1"/>
        <end position="27"/>
    </location>
</feature>
<evidence type="ECO:0000256" key="1">
    <source>
        <dbReference type="SAM" id="MobiDB-lite"/>
    </source>
</evidence>
<organism evidence="4 5">
    <name type="scientific">Gulosibacter macacae</name>
    <dbReference type="NCBI Taxonomy" id="2488791"/>
    <lineage>
        <taxon>Bacteria</taxon>
        <taxon>Bacillati</taxon>
        <taxon>Actinomycetota</taxon>
        <taxon>Actinomycetes</taxon>
        <taxon>Micrococcales</taxon>
        <taxon>Microbacteriaceae</taxon>
        <taxon>Gulosibacter</taxon>
    </lineage>
</organism>
<comment type="caution">
    <text evidence="4">The sequence shown here is derived from an EMBL/GenBank/DDBJ whole genome shotgun (WGS) entry which is preliminary data.</text>
</comment>
<evidence type="ECO:0000256" key="3">
    <source>
        <dbReference type="SAM" id="SignalP"/>
    </source>
</evidence>
<keyword evidence="5" id="KW-1185">Reference proteome</keyword>
<protein>
    <recommendedName>
        <fullName evidence="6">Gram-positive cocci surface proteins LPxTG domain-containing protein</fullName>
    </recommendedName>
</protein>
<accession>A0A3P3VZN4</accession>
<evidence type="ECO:0000313" key="4">
    <source>
        <dbReference type="EMBL" id="RRJ87076.1"/>
    </source>
</evidence>
<feature type="chain" id="PRO_5018297862" description="Gram-positive cocci surface proteins LPxTG domain-containing protein" evidence="3">
    <location>
        <begin position="28"/>
        <end position="442"/>
    </location>
</feature>
<keyword evidence="3" id="KW-0732">Signal</keyword>
<proteinExistence type="predicted"/>
<gene>
    <name evidence="4" type="ORF">EG850_06660</name>
</gene>
<evidence type="ECO:0000313" key="5">
    <source>
        <dbReference type="Proteomes" id="UP000274391"/>
    </source>
</evidence>
<evidence type="ECO:0008006" key="6">
    <source>
        <dbReference type="Google" id="ProtNLM"/>
    </source>
</evidence>
<feature type="region of interest" description="Disordered" evidence="1">
    <location>
        <begin position="369"/>
        <end position="393"/>
    </location>
</feature>